<reference evidence="1 2" key="1">
    <citation type="submission" date="2020-10" db="EMBL/GenBank/DDBJ databases">
        <title>The Coptis chinensis genome and diversification of protoberbering-type alkaloids.</title>
        <authorList>
            <person name="Wang B."/>
            <person name="Shu S."/>
            <person name="Song C."/>
            <person name="Liu Y."/>
        </authorList>
    </citation>
    <scope>NUCLEOTIDE SEQUENCE [LARGE SCALE GENOMIC DNA]</scope>
    <source>
        <strain evidence="1">HL-2020</strain>
        <tissue evidence="1">Leaf</tissue>
    </source>
</reference>
<gene>
    <name evidence="1" type="ORF">IFM89_039012</name>
</gene>
<proteinExistence type="predicted"/>
<dbReference type="EMBL" id="JADFTS010000003">
    <property type="protein sequence ID" value="KAF9617830.1"/>
    <property type="molecule type" value="Genomic_DNA"/>
</dbReference>
<evidence type="ECO:0000313" key="2">
    <source>
        <dbReference type="Proteomes" id="UP000631114"/>
    </source>
</evidence>
<comment type="caution">
    <text evidence="1">The sequence shown here is derived from an EMBL/GenBank/DDBJ whole genome shotgun (WGS) entry which is preliminary data.</text>
</comment>
<accession>A0A835M3K2</accession>
<evidence type="ECO:0000313" key="1">
    <source>
        <dbReference type="EMBL" id="KAF9617830.1"/>
    </source>
</evidence>
<name>A0A835M3K2_9MAGN</name>
<dbReference type="Proteomes" id="UP000631114">
    <property type="component" value="Unassembled WGS sequence"/>
</dbReference>
<keyword evidence="2" id="KW-1185">Reference proteome</keyword>
<sequence length="75" mass="8310">MERVNVVCGIASKLEWGLIRYVLARDEEGFLSKEALDVALMVAYSSIVPKLEDDAPCLRFGFVPYVAPDDLCDVS</sequence>
<organism evidence="1 2">
    <name type="scientific">Coptis chinensis</name>
    <dbReference type="NCBI Taxonomy" id="261450"/>
    <lineage>
        <taxon>Eukaryota</taxon>
        <taxon>Viridiplantae</taxon>
        <taxon>Streptophyta</taxon>
        <taxon>Embryophyta</taxon>
        <taxon>Tracheophyta</taxon>
        <taxon>Spermatophyta</taxon>
        <taxon>Magnoliopsida</taxon>
        <taxon>Ranunculales</taxon>
        <taxon>Ranunculaceae</taxon>
        <taxon>Coptidoideae</taxon>
        <taxon>Coptis</taxon>
    </lineage>
</organism>
<dbReference type="AlphaFoldDB" id="A0A835M3K2"/>
<protein>
    <submittedName>
        <fullName evidence="1">Uncharacterized protein</fullName>
    </submittedName>
</protein>